<proteinExistence type="predicted"/>
<keyword evidence="3 6" id="KW-0812">Transmembrane</keyword>
<comment type="subcellular location">
    <subcellularLocation>
        <location evidence="1">Membrane</location>
        <topology evidence="1">Multi-pass membrane protein</topology>
    </subcellularLocation>
</comment>
<feature type="transmembrane region" description="Helical" evidence="6">
    <location>
        <begin position="106"/>
        <end position="124"/>
    </location>
</feature>
<keyword evidence="4 6" id="KW-1133">Transmembrane helix</keyword>
<dbReference type="InterPro" id="IPR001046">
    <property type="entry name" value="NRAMP_fam"/>
</dbReference>
<accession>A0ABS9U7S6</accession>
<feature type="transmembrane region" description="Helical" evidence="6">
    <location>
        <begin position="171"/>
        <end position="188"/>
    </location>
</feature>
<dbReference type="PANTHER" id="PTHR11706:SF33">
    <property type="entry name" value="NATURAL RESISTANCE-ASSOCIATED MACROPHAGE PROTEIN 2"/>
    <property type="match status" value="1"/>
</dbReference>
<evidence type="ECO:0000256" key="4">
    <source>
        <dbReference type="ARBA" id="ARBA00022989"/>
    </source>
</evidence>
<dbReference type="Proteomes" id="UP001202922">
    <property type="component" value="Unassembled WGS sequence"/>
</dbReference>
<evidence type="ECO:0000256" key="6">
    <source>
        <dbReference type="SAM" id="Phobius"/>
    </source>
</evidence>
<evidence type="ECO:0000256" key="5">
    <source>
        <dbReference type="ARBA" id="ARBA00023136"/>
    </source>
</evidence>
<feature type="transmembrane region" description="Helical" evidence="6">
    <location>
        <begin position="429"/>
        <end position="447"/>
    </location>
</feature>
<dbReference type="EMBL" id="JAKZBV010000003">
    <property type="protein sequence ID" value="MCH6472586.1"/>
    <property type="molecule type" value="Genomic_DNA"/>
</dbReference>
<comment type="caution">
    <text evidence="7">The sequence shown here is derived from an EMBL/GenBank/DDBJ whole genome shotgun (WGS) entry which is preliminary data.</text>
</comment>
<feature type="transmembrane region" description="Helical" evidence="6">
    <location>
        <begin position="268"/>
        <end position="290"/>
    </location>
</feature>
<gene>
    <name evidence="7" type="ORF">L0M17_21935</name>
</gene>
<dbReference type="PANTHER" id="PTHR11706">
    <property type="entry name" value="SOLUTE CARRIER PROTEIN FAMILY 11 MEMBER"/>
    <property type="match status" value="1"/>
</dbReference>
<dbReference type="RefSeq" id="WP_241056769.1">
    <property type="nucleotide sequence ID" value="NZ_JAKZBV010000003.1"/>
</dbReference>
<sequence length="452" mass="47016">MAGGEGGSREDLVHEAGRETVQEGRFRQYVRLLGPGLVTGAADDDPSGVATYAQAGASFGNGMLWTAPVTLPMMIAVQEISDRTALATGESLGTLVRRKFSRRPRIVIGILVVALLVANTLNIAADLMAMGQGMELLGAGPDHLWAAVAGVAIALTLMTGSFAVIAKVFKWLCLALLAYVGVLFVAKVDWGDVLAGLAGFQFRWSWDYLGLLVGVLGTTISPYLFFWQSAHRVEEMRAEDLGGQHPVALPDRDDRLARQKLHSARADVFTGMFFSVLVMFAIIAASAATLGQNGTQISSAADAAKALEPIAGPAAKALFSIGFIGTGFLAIPVLAGSASVGLAGLLGTRWGFDRSPRNARVFYSLLGVGIVGGIILALFLSDPIGLLVLVAVVNGIAAAPFLIVTMLVSGDRKIMGDYANGKVAATIGWATAGIMAVAGAVGVWTTLTGQGS</sequence>
<keyword evidence="8" id="KW-1185">Reference proteome</keyword>
<evidence type="ECO:0000256" key="3">
    <source>
        <dbReference type="ARBA" id="ARBA00022692"/>
    </source>
</evidence>
<feature type="transmembrane region" description="Helical" evidence="6">
    <location>
        <begin position="360"/>
        <end position="380"/>
    </location>
</feature>
<keyword evidence="2" id="KW-0813">Transport</keyword>
<reference evidence="7 8" key="1">
    <citation type="submission" date="2022-03" db="EMBL/GenBank/DDBJ databases">
        <title>Sinomonas sp. isolated from a soil.</title>
        <authorList>
            <person name="Han J."/>
            <person name="Kim D.-U."/>
        </authorList>
    </citation>
    <scope>NUCLEOTIDE SEQUENCE [LARGE SCALE GENOMIC DNA]</scope>
    <source>
        <strain evidence="7 8">5-5</strain>
    </source>
</reference>
<dbReference type="Pfam" id="PF01566">
    <property type="entry name" value="Nramp"/>
    <property type="match status" value="1"/>
</dbReference>
<name>A0ABS9U7S6_9MICC</name>
<keyword evidence="5 6" id="KW-0472">Membrane</keyword>
<dbReference type="NCBIfam" id="NF037982">
    <property type="entry name" value="Nramp_1"/>
    <property type="match status" value="1"/>
</dbReference>
<organism evidence="7 8">
    <name type="scientific">Sinomonas terrae</name>
    <dbReference type="NCBI Taxonomy" id="2908838"/>
    <lineage>
        <taxon>Bacteria</taxon>
        <taxon>Bacillati</taxon>
        <taxon>Actinomycetota</taxon>
        <taxon>Actinomycetes</taxon>
        <taxon>Micrococcales</taxon>
        <taxon>Micrococcaceae</taxon>
        <taxon>Sinomonas</taxon>
    </lineage>
</organism>
<evidence type="ECO:0000256" key="2">
    <source>
        <dbReference type="ARBA" id="ARBA00022448"/>
    </source>
</evidence>
<feature type="transmembrane region" description="Helical" evidence="6">
    <location>
        <begin position="208"/>
        <end position="227"/>
    </location>
</feature>
<feature type="transmembrane region" description="Helical" evidence="6">
    <location>
        <begin position="386"/>
        <end position="408"/>
    </location>
</feature>
<protein>
    <submittedName>
        <fullName evidence="7">Nramp family divalent metal transporter</fullName>
    </submittedName>
</protein>
<evidence type="ECO:0000313" key="7">
    <source>
        <dbReference type="EMBL" id="MCH6472586.1"/>
    </source>
</evidence>
<feature type="transmembrane region" description="Helical" evidence="6">
    <location>
        <begin position="317"/>
        <end position="348"/>
    </location>
</feature>
<evidence type="ECO:0000256" key="1">
    <source>
        <dbReference type="ARBA" id="ARBA00004141"/>
    </source>
</evidence>
<feature type="transmembrane region" description="Helical" evidence="6">
    <location>
        <begin position="144"/>
        <end position="164"/>
    </location>
</feature>
<evidence type="ECO:0000313" key="8">
    <source>
        <dbReference type="Proteomes" id="UP001202922"/>
    </source>
</evidence>